<keyword evidence="1" id="KW-1133">Transmembrane helix</keyword>
<feature type="transmembrane region" description="Helical" evidence="1">
    <location>
        <begin position="29"/>
        <end position="46"/>
    </location>
</feature>
<dbReference type="EMBL" id="JARIHO010000023">
    <property type="protein sequence ID" value="KAJ7343249.1"/>
    <property type="molecule type" value="Genomic_DNA"/>
</dbReference>
<organism evidence="2 3">
    <name type="scientific">Mycena albidolilacea</name>
    <dbReference type="NCBI Taxonomy" id="1033008"/>
    <lineage>
        <taxon>Eukaryota</taxon>
        <taxon>Fungi</taxon>
        <taxon>Dikarya</taxon>
        <taxon>Basidiomycota</taxon>
        <taxon>Agaricomycotina</taxon>
        <taxon>Agaricomycetes</taxon>
        <taxon>Agaricomycetidae</taxon>
        <taxon>Agaricales</taxon>
        <taxon>Marasmiineae</taxon>
        <taxon>Mycenaceae</taxon>
        <taxon>Mycena</taxon>
    </lineage>
</organism>
<protein>
    <submittedName>
        <fullName evidence="2">Uncharacterized protein</fullName>
    </submittedName>
</protein>
<reference evidence="2" key="1">
    <citation type="submission" date="2023-03" db="EMBL/GenBank/DDBJ databases">
        <title>Massive genome expansion in bonnet fungi (Mycena s.s.) driven by repeated elements and novel gene families across ecological guilds.</title>
        <authorList>
            <consortium name="Lawrence Berkeley National Laboratory"/>
            <person name="Harder C.B."/>
            <person name="Miyauchi S."/>
            <person name="Viragh M."/>
            <person name="Kuo A."/>
            <person name="Thoen E."/>
            <person name="Andreopoulos B."/>
            <person name="Lu D."/>
            <person name="Skrede I."/>
            <person name="Drula E."/>
            <person name="Henrissat B."/>
            <person name="Morin E."/>
            <person name="Kohler A."/>
            <person name="Barry K."/>
            <person name="LaButti K."/>
            <person name="Morin E."/>
            <person name="Salamov A."/>
            <person name="Lipzen A."/>
            <person name="Mereny Z."/>
            <person name="Hegedus B."/>
            <person name="Baldrian P."/>
            <person name="Stursova M."/>
            <person name="Weitz H."/>
            <person name="Taylor A."/>
            <person name="Grigoriev I.V."/>
            <person name="Nagy L.G."/>
            <person name="Martin F."/>
            <person name="Kauserud H."/>
        </authorList>
    </citation>
    <scope>NUCLEOTIDE SEQUENCE</scope>
    <source>
        <strain evidence="2">CBHHK002</strain>
    </source>
</reference>
<evidence type="ECO:0000313" key="2">
    <source>
        <dbReference type="EMBL" id="KAJ7343249.1"/>
    </source>
</evidence>
<keyword evidence="3" id="KW-1185">Reference proteome</keyword>
<dbReference type="AlphaFoldDB" id="A0AAD7ENU0"/>
<feature type="non-terminal residue" evidence="2">
    <location>
        <position position="1"/>
    </location>
</feature>
<evidence type="ECO:0000313" key="3">
    <source>
        <dbReference type="Proteomes" id="UP001218218"/>
    </source>
</evidence>
<keyword evidence="1" id="KW-0812">Transmembrane</keyword>
<accession>A0AAD7ENU0</accession>
<proteinExistence type="predicted"/>
<evidence type="ECO:0000256" key="1">
    <source>
        <dbReference type="SAM" id="Phobius"/>
    </source>
</evidence>
<keyword evidence="1" id="KW-0472">Membrane</keyword>
<dbReference type="Proteomes" id="UP001218218">
    <property type="component" value="Unassembled WGS sequence"/>
</dbReference>
<name>A0AAD7ENU0_9AGAR</name>
<sequence>RAIKYRSPLDTVLAMQLQPGLGVDADSTWLVRFLMSFFGWFAVLVARTSN</sequence>
<comment type="caution">
    <text evidence="2">The sequence shown here is derived from an EMBL/GenBank/DDBJ whole genome shotgun (WGS) entry which is preliminary data.</text>
</comment>
<gene>
    <name evidence="2" type="ORF">DFH08DRAFT_702855</name>
</gene>